<dbReference type="Pfam" id="PF12833">
    <property type="entry name" value="HTH_18"/>
    <property type="match status" value="1"/>
</dbReference>
<dbReference type="SUPFAM" id="SSF46689">
    <property type="entry name" value="Homeodomain-like"/>
    <property type="match status" value="2"/>
</dbReference>
<proteinExistence type="predicted"/>
<dbReference type="InterPro" id="IPR018062">
    <property type="entry name" value="HTH_AraC-typ_CS"/>
</dbReference>
<dbReference type="Gene3D" id="2.60.120.10">
    <property type="entry name" value="Jelly Rolls"/>
    <property type="match status" value="1"/>
</dbReference>
<dbReference type="EMBL" id="JBHSJJ010000002">
    <property type="protein sequence ID" value="MFC4871067.1"/>
    <property type="molecule type" value="Genomic_DNA"/>
</dbReference>
<keyword evidence="1" id="KW-0805">Transcription regulation</keyword>
<evidence type="ECO:0000256" key="4">
    <source>
        <dbReference type="SAM" id="MobiDB-lite"/>
    </source>
</evidence>
<protein>
    <submittedName>
        <fullName evidence="6">AraC family transcriptional regulator</fullName>
    </submittedName>
</protein>
<evidence type="ECO:0000259" key="5">
    <source>
        <dbReference type="PROSITE" id="PS01124"/>
    </source>
</evidence>
<dbReference type="Proteomes" id="UP001595818">
    <property type="component" value="Unassembled WGS sequence"/>
</dbReference>
<accession>A0ABV9SXU3</accession>
<feature type="region of interest" description="Disordered" evidence="4">
    <location>
        <begin position="285"/>
        <end position="308"/>
    </location>
</feature>
<keyword evidence="2" id="KW-0238">DNA-binding</keyword>
<evidence type="ECO:0000256" key="3">
    <source>
        <dbReference type="ARBA" id="ARBA00023163"/>
    </source>
</evidence>
<dbReference type="SUPFAM" id="SSF51182">
    <property type="entry name" value="RmlC-like cupins"/>
    <property type="match status" value="1"/>
</dbReference>
<dbReference type="InterPro" id="IPR014710">
    <property type="entry name" value="RmlC-like_jellyroll"/>
</dbReference>
<dbReference type="PANTHER" id="PTHR43280">
    <property type="entry name" value="ARAC-FAMILY TRANSCRIPTIONAL REGULATOR"/>
    <property type="match status" value="1"/>
</dbReference>
<dbReference type="SMART" id="SM00342">
    <property type="entry name" value="HTH_ARAC"/>
    <property type="match status" value="1"/>
</dbReference>
<comment type="caution">
    <text evidence="6">The sequence shown here is derived from an EMBL/GenBank/DDBJ whole genome shotgun (WGS) entry which is preliminary data.</text>
</comment>
<dbReference type="PANTHER" id="PTHR43280:SF27">
    <property type="entry name" value="TRANSCRIPTIONAL REGULATOR MTLR"/>
    <property type="match status" value="1"/>
</dbReference>
<evidence type="ECO:0000313" key="6">
    <source>
        <dbReference type="EMBL" id="MFC4871067.1"/>
    </source>
</evidence>
<keyword evidence="3" id="KW-0804">Transcription</keyword>
<dbReference type="RefSeq" id="WP_377062239.1">
    <property type="nucleotide sequence ID" value="NZ_JBHSJJ010000002.1"/>
</dbReference>
<evidence type="ECO:0000313" key="7">
    <source>
        <dbReference type="Proteomes" id="UP001595818"/>
    </source>
</evidence>
<gene>
    <name evidence="6" type="ORF">ACFPFU_05170</name>
</gene>
<feature type="compositionally biased region" description="Polar residues" evidence="4">
    <location>
        <begin position="296"/>
        <end position="308"/>
    </location>
</feature>
<dbReference type="InterPro" id="IPR009057">
    <property type="entry name" value="Homeodomain-like_sf"/>
</dbReference>
<evidence type="ECO:0000256" key="1">
    <source>
        <dbReference type="ARBA" id="ARBA00023015"/>
    </source>
</evidence>
<dbReference type="PROSITE" id="PS01124">
    <property type="entry name" value="HTH_ARAC_FAMILY_2"/>
    <property type="match status" value="1"/>
</dbReference>
<evidence type="ECO:0000256" key="2">
    <source>
        <dbReference type="ARBA" id="ARBA00023125"/>
    </source>
</evidence>
<dbReference type="InterPro" id="IPR018060">
    <property type="entry name" value="HTH_AraC"/>
</dbReference>
<dbReference type="CDD" id="cd06976">
    <property type="entry name" value="cupin_MtlR-like_N"/>
    <property type="match status" value="1"/>
</dbReference>
<dbReference type="InterPro" id="IPR011051">
    <property type="entry name" value="RmlC_Cupin_sf"/>
</dbReference>
<organism evidence="6 7">
    <name type="scientific">Negadavirga shengliensis</name>
    <dbReference type="NCBI Taxonomy" id="1389218"/>
    <lineage>
        <taxon>Bacteria</taxon>
        <taxon>Pseudomonadati</taxon>
        <taxon>Bacteroidota</taxon>
        <taxon>Cytophagia</taxon>
        <taxon>Cytophagales</taxon>
        <taxon>Cyclobacteriaceae</taxon>
        <taxon>Negadavirga</taxon>
    </lineage>
</organism>
<feature type="domain" description="HTH araC/xylS-type" evidence="5">
    <location>
        <begin position="187"/>
        <end position="285"/>
    </location>
</feature>
<keyword evidence="7" id="KW-1185">Reference proteome</keyword>
<name>A0ABV9SXU3_9BACT</name>
<dbReference type="PROSITE" id="PS00041">
    <property type="entry name" value="HTH_ARAC_FAMILY_1"/>
    <property type="match status" value="1"/>
</dbReference>
<sequence length="308" mass="35615">MKAKYLQVIPNPGQSFHLRKEAADFFDNPWHFHPELELNWIIEGRGTRFVGDDISRFESDDMILLGSMLPHYWRCDPEYYRKDDSPGVEAVILRFSPDQLGLVWNQTPELKFLYKSIEKAKNGICLTGSTKDKLKTILLEMLGQGPVERYICLLRILRLVAEIPAPQTLCSSGFQLPSKNHDEQRLRLVYDFIFSRYEEPIGLQDLAELVHMESSSFSRFFKKGTGKTFSRFLAEIRIGHACRMLIETDYTISRILLESGFHNQSNFNQIFKSITGISPKEFRNENTKSGYLGSNPYLSNPKTRITEQ</sequence>
<dbReference type="Gene3D" id="1.10.10.60">
    <property type="entry name" value="Homeodomain-like"/>
    <property type="match status" value="2"/>
</dbReference>
<reference evidence="7" key="1">
    <citation type="journal article" date="2019" name="Int. J. Syst. Evol. Microbiol.">
        <title>The Global Catalogue of Microorganisms (GCM) 10K type strain sequencing project: providing services to taxonomists for standard genome sequencing and annotation.</title>
        <authorList>
            <consortium name="The Broad Institute Genomics Platform"/>
            <consortium name="The Broad Institute Genome Sequencing Center for Infectious Disease"/>
            <person name="Wu L."/>
            <person name="Ma J."/>
        </authorList>
    </citation>
    <scope>NUCLEOTIDE SEQUENCE [LARGE SCALE GENOMIC DNA]</scope>
    <source>
        <strain evidence="7">CGMCC 4.7466</strain>
    </source>
</reference>